<evidence type="ECO:0000259" key="2">
    <source>
        <dbReference type="PROSITE" id="PS50003"/>
    </source>
</evidence>
<feature type="region of interest" description="Disordered" evidence="1">
    <location>
        <begin position="38"/>
        <end position="62"/>
    </location>
</feature>
<gene>
    <name evidence="3" type="ORF">SMALB_7639</name>
</gene>
<proteinExistence type="predicted"/>
<dbReference type="InterPro" id="IPR001849">
    <property type="entry name" value="PH_domain"/>
</dbReference>
<feature type="region of interest" description="Disordered" evidence="1">
    <location>
        <begin position="1"/>
        <end position="24"/>
    </location>
</feature>
<organism evidence="3 4">
    <name type="scientific">Streptomyces malaysiensis</name>
    <dbReference type="NCBI Taxonomy" id="92644"/>
    <lineage>
        <taxon>Bacteria</taxon>
        <taxon>Bacillati</taxon>
        <taxon>Actinomycetota</taxon>
        <taxon>Actinomycetes</taxon>
        <taxon>Kitasatosporales</taxon>
        <taxon>Streptomycetaceae</taxon>
        <taxon>Streptomyces</taxon>
        <taxon>Streptomyces violaceusniger group</taxon>
    </lineage>
</organism>
<name>A0A7X6B159_STRMQ</name>
<dbReference type="AlphaFoldDB" id="A0A7X6B159"/>
<evidence type="ECO:0000313" key="3">
    <source>
        <dbReference type="EMBL" id="NIY69515.1"/>
    </source>
</evidence>
<protein>
    <recommendedName>
        <fullName evidence="2">PH domain-containing protein</fullName>
    </recommendedName>
</protein>
<feature type="domain" description="PH" evidence="2">
    <location>
        <begin position="1"/>
        <end position="35"/>
    </location>
</feature>
<reference evidence="3 4" key="1">
    <citation type="submission" date="2020-02" db="EMBL/GenBank/DDBJ databases">
        <title>Streptomyces malaysiensis DSM14702 (JHCC583434, PFL_A843) Genome sequencing and assembly.</title>
        <authorList>
            <person name="Samborskyy M."/>
        </authorList>
    </citation>
    <scope>NUCLEOTIDE SEQUENCE [LARGE SCALE GENOMIC DNA]</scope>
    <source>
        <strain evidence="3 4">DSM 14702</strain>
    </source>
</reference>
<feature type="compositionally biased region" description="Basic and acidic residues" evidence="1">
    <location>
        <begin position="7"/>
        <end position="24"/>
    </location>
</feature>
<dbReference type="PROSITE" id="PS50003">
    <property type="entry name" value="PH_DOMAIN"/>
    <property type="match status" value="1"/>
</dbReference>
<accession>A0A7X6B159</accession>
<sequence>MSLMVLDAEREDRHEQSASEEDRREWARALKRLERLGKEEADRRAAEAAELHEGRHPKHNPDGLDLQDCLVCNYTAFSSEAGGELGMQIGVGQCLVCHYERSPAIAAQEARELLYETRWADD</sequence>
<evidence type="ECO:0000256" key="1">
    <source>
        <dbReference type="SAM" id="MobiDB-lite"/>
    </source>
</evidence>
<dbReference type="Proteomes" id="UP000536624">
    <property type="component" value="Unassembled WGS sequence"/>
</dbReference>
<dbReference type="EMBL" id="JAALLH010000002">
    <property type="protein sequence ID" value="NIY69515.1"/>
    <property type="molecule type" value="Genomic_DNA"/>
</dbReference>
<evidence type="ECO:0000313" key="4">
    <source>
        <dbReference type="Proteomes" id="UP000536624"/>
    </source>
</evidence>
<comment type="caution">
    <text evidence="3">The sequence shown here is derived from an EMBL/GenBank/DDBJ whole genome shotgun (WGS) entry which is preliminary data.</text>
</comment>